<dbReference type="GO" id="GO:0008137">
    <property type="term" value="F:NADH dehydrogenase (ubiquinone) activity"/>
    <property type="evidence" value="ECO:0007669"/>
    <property type="project" value="UniProtKB-EC"/>
</dbReference>
<evidence type="ECO:0000256" key="1">
    <source>
        <dbReference type="ARBA" id="ARBA00003257"/>
    </source>
</evidence>
<feature type="transmembrane region" description="Helical" evidence="12">
    <location>
        <begin position="247"/>
        <end position="267"/>
    </location>
</feature>
<dbReference type="GO" id="GO:0003954">
    <property type="term" value="F:NADH dehydrogenase activity"/>
    <property type="evidence" value="ECO:0007669"/>
    <property type="project" value="TreeGrafter"/>
</dbReference>
<dbReference type="EMBL" id="KX096886">
    <property type="protein sequence ID" value="ARF02900.1"/>
    <property type="molecule type" value="Genomic_DNA"/>
</dbReference>
<comment type="function">
    <text evidence="1">Core subunit of the mitochondrial membrane respiratory chain NADH dehydrogenase (Complex I) that is believed to belong to the minimal assembly required for catalysis. Complex I functions in the transfer of electrons from NADH to the respiratory chain. The immediate electron acceptor for the enzyme is believed to be ubiquinone.</text>
</comment>
<feature type="transmembrane region" description="Helical" evidence="12">
    <location>
        <begin position="107"/>
        <end position="127"/>
    </location>
</feature>
<keyword evidence="8 11" id="KW-0830">Ubiquinone</keyword>
<evidence type="ECO:0000256" key="2">
    <source>
        <dbReference type="ARBA" id="ARBA00004225"/>
    </source>
</evidence>
<keyword evidence="5" id="KW-0813">Transport</keyword>
<dbReference type="GeneID" id="32880430"/>
<accession>A0A1W5SZ18</accession>
<geneLocation type="mitochondrion" evidence="13"/>
<evidence type="ECO:0000256" key="12">
    <source>
        <dbReference type="SAM" id="Phobius"/>
    </source>
</evidence>
<feature type="transmembrane region" description="Helical" evidence="12">
    <location>
        <begin position="174"/>
        <end position="195"/>
    </location>
</feature>
<dbReference type="PANTHER" id="PTHR11432">
    <property type="entry name" value="NADH DEHYDROGENASE SUBUNIT 1"/>
    <property type="match status" value="1"/>
</dbReference>
<evidence type="ECO:0000256" key="4">
    <source>
        <dbReference type="ARBA" id="ARBA00021009"/>
    </source>
</evidence>
<dbReference type="Pfam" id="PF00146">
    <property type="entry name" value="NADHdh"/>
    <property type="match status" value="1"/>
</dbReference>
<gene>
    <name evidence="13" type="primary">ND1</name>
</gene>
<protein>
    <recommendedName>
        <fullName evidence="4 11">NADH-ubiquinone oxidoreductase chain 1</fullName>
        <ecNumber evidence="11">7.1.1.2</ecNumber>
    </recommendedName>
</protein>
<dbReference type="PANTHER" id="PTHR11432:SF3">
    <property type="entry name" value="NADH-UBIQUINONE OXIDOREDUCTASE CHAIN 1"/>
    <property type="match status" value="1"/>
</dbReference>
<evidence type="ECO:0000256" key="6">
    <source>
        <dbReference type="ARBA" id="ARBA00022692"/>
    </source>
</evidence>
<keyword evidence="9 12" id="KW-0472">Membrane</keyword>
<feature type="transmembrane region" description="Helical" evidence="12">
    <location>
        <begin position="223"/>
        <end position="241"/>
    </location>
</feature>
<feature type="transmembrane region" description="Helical" evidence="12">
    <location>
        <begin position="6"/>
        <end position="27"/>
    </location>
</feature>
<dbReference type="AlphaFoldDB" id="A0A1W5SZ18"/>
<keyword evidence="11 13" id="KW-0496">Mitochondrion</keyword>
<keyword evidence="7 12" id="KW-1133">Transmembrane helix</keyword>
<evidence type="ECO:0000256" key="9">
    <source>
        <dbReference type="ARBA" id="ARBA00023136"/>
    </source>
</evidence>
<dbReference type="CTD" id="4535"/>
<keyword evidence="10" id="KW-0520">NAD</keyword>
<feature type="transmembrane region" description="Helical" evidence="12">
    <location>
        <begin position="73"/>
        <end position="95"/>
    </location>
</feature>
<name>A0A1W5SZ18_9MYRI</name>
<evidence type="ECO:0000313" key="13">
    <source>
        <dbReference type="EMBL" id="ARF02900.1"/>
    </source>
</evidence>
<feature type="transmembrane region" description="Helical" evidence="12">
    <location>
        <begin position="288"/>
        <end position="309"/>
    </location>
</feature>
<dbReference type="HAMAP" id="MF_01350">
    <property type="entry name" value="NDH1_NuoH"/>
    <property type="match status" value="1"/>
</dbReference>
<dbReference type="InterPro" id="IPR018086">
    <property type="entry name" value="NADH_UbQ_OxRdtase_su1_CS"/>
</dbReference>
<evidence type="ECO:0000256" key="5">
    <source>
        <dbReference type="ARBA" id="ARBA00022448"/>
    </source>
</evidence>
<organism evidence="13">
    <name type="scientific">Anaulaciulus koreanus</name>
    <dbReference type="NCBI Taxonomy" id="1977246"/>
    <lineage>
        <taxon>Eukaryota</taxon>
        <taxon>Metazoa</taxon>
        <taxon>Ecdysozoa</taxon>
        <taxon>Arthropoda</taxon>
        <taxon>Myriapoda</taxon>
        <taxon>Diplopoda</taxon>
        <taxon>Helminthomorpha</taxon>
        <taxon>Julida</taxon>
        <taxon>Julidae</taxon>
        <taxon>Anaulaciulus</taxon>
    </lineage>
</organism>
<reference evidence="13" key="1">
    <citation type="submission" date="2016-04" db="EMBL/GenBank/DDBJ databases">
        <title>The complete mitochondrial genome of the Korean endemic millipede species Anaulaciulus koreanus (Verhoeff, 1937), with notes on the phylogeny of Diplopoda.</title>
        <authorList>
            <person name="Woo H.J."/>
            <person name="Jang K.H."/>
            <person name="Nguyen A.D."/>
            <person name="Choi E.H."/>
            <person name="Ryu S.H."/>
            <person name="Hwang U.W."/>
        </authorList>
    </citation>
    <scope>NUCLEOTIDE SEQUENCE</scope>
</reference>
<comment type="catalytic activity">
    <reaction evidence="11">
        <text>a ubiquinone + NADH + 5 H(+)(in) = a ubiquinol + NAD(+) + 4 H(+)(out)</text>
        <dbReference type="Rhea" id="RHEA:29091"/>
        <dbReference type="Rhea" id="RHEA-COMP:9565"/>
        <dbReference type="Rhea" id="RHEA-COMP:9566"/>
        <dbReference type="ChEBI" id="CHEBI:15378"/>
        <dbReference type="ChEBI" id="CHEBI:16389"/>
        <dbReference type="ChEBI" id="CHEBI:17976"/>
        <dbReference type="ChEBI" id="CHEBI:57540"/>
        <dbReference type="ChEBI" id="CHEBI:57945"/>
        <dbReference type="EC" id="7.1.1.2"/>
    </reaction>
</comment>
<comment type="similarity">
    <text evidence="3 10">Belongs to the complex I subunit 1 family.</text>
</comment>
<dbReference type="InterPro" id="IPR001694">
    <property type="entry name" value="NADH_UbQ_OxRdtase_su1/FPO"/>
</dbReference>
<dbReference type="GO" id="GO:0005743">
    <property type="term" value="C:mitochondrial inner membrane"/>
    <property type="evidence" value="ECO:0007669"/>
    <property type="project" value="UniProtKB-SubCell"/>
</dbReference>
<evidence type="ECO:0000256" key="11">
    <source>
        <dbReference type="RuleBase" id="RU000473"/>
    </source>
</evidence>
<evidence type="ECO:0000256" key="7">
    <source>
        <dbReference type="ARBA" id="ARBA00022989"/>
    </source>
</evidence>
<evidence type="ECO:0000256" key="8">
    <source>
        <dbReference type="ARBA" id="ARBA00023075"/>
    </source>
</evidence>
<dbReference type="GO" id="GO:0009060">
    <property type="term" value="P:aerobic respiration"/>
    <property type="evidence" value="ECO:0007669"/>
    <property type="project" value="TreeGrafter"/>
</dbReference>
<keyword evidence="6 10" id="KW-0812">Transmembrane</keyword>
<proteinExistence type="inferred from homology"/>
<dbReference type="EC" id="7.1.1.2" evidence="11"/>
<sequence length="310" mass="35845">MTYTMFILNYIVLIIFILVGVAFITLLERKILGYIQIRKGPNKVSVGGLLQPFTDAMKLFTKETTFVKTSNKLIYYLVPVSMIMLTLFMWMIYFFKGGGVDFKLGVVFFLCCSSLSVYMLFGSGWASNSKYALLGALRGVAQTISYEVVLALIILGTIILVICYDLKSISYYQILVWMMWVMLPLCFAWFVCGLAETNRTPFDFSEGESELVSGFNVEYSSGLFAFMFMSEYGNIIFYSYLTSKIYLGSNIFMSFIFTILLIVLFIWMRGTMPRFRYDKLMYLAWKSYLPFVLNYLIFLGGYMYIIIWIL</sequence>
<dbReference type="RefSeq" id="YP_009364257.1">
    <property type="nucleotide sequence ID" value="NC_034656.1"/>
</dbReference>
<feature type="transmembrane region" description="Helical" evidence="12">
    <location>
        <begin position="139"/>
        <end position="162"/>
    </location>
</feature>
<dbReference type="PROSITE" id="PS00668">
    <property type="entry name" value="COMPLEX1_ND1_2"/>
    <property type="match status" value="1"/>
</dbReference>
<evidence type="ECO:0000256" key="10">
    <source>
        <dbReference type="RuleBase" id="RU000471"/>
    </source>
</evidence>
<comment type="subcellular location">
    <subcellularLocation>
        <location evidence="10">Mitochondrion inner membrane</location>
        <topology evidence="10">Multi-pass membrane protein</topology>
    </subcellularLocation>
    <subcellularLocation>
        <location evidence="2">Mitochondrion membrane</location>
        <topology evidence="2">Multi-pass membrane protein</topology>
    </subcellularLocation>
</comment>
<evidence type="ECO:0000256" key="3">
    <source>
        <dbReference type="ARBA" id="ARBA00010535"/>
    </source>
</evidence>
<dbReference type="PROSITE" id="PS00667">
    <property type="entry name" value="COMPLEX1_ND1_1"/>
    <property type="match status" value="1"/>
</dbReference>